<dbReference type="AlphaFoldDB" id="A0AAD4Y977"/>
<organism evidence="2 3">
    <name type="scientific">Ovis ammon polii</name>
    <dbReference type="NCBI Taxonomy" id="230172"/>
    <lineage>
        <taxon>Eukaryota</taxon>
        <taxon>Metazoa</taxon>
        <taxon>Chordata</taxon>
        <taxon>Craniata</taxon>
        <taxon>Vertebrata</taxon>
        <taxon>Euteleostomi</taxon>
        <taxon>Mammalia</taxon>
        <taxon>Eutheria</taxon>
        <taxon>Laurasiatheria</taxon>
        <taxon>Artiodactyla</taxon>
        <taxon>Ruminantia</taxon>
        <taxon>Pecora</taxon>
        <taxon>Bovidae</taxon>
        <taxon>Caprinae</taxon>
        <taxon>Ovis</taxon>
    </lineage>
</organism>
<keyword evidence="3" id="KW-1185">Reference proteome</keyword>
<gene>
    <name evidence="2" type="ORF">MG293_010771</name>
</gene>
<dbReference type="PANTHER" id="PTHR21356:SF1">
    <property type="entry name" value="ARMADILLO REPEAT-CONTAINING PROTEIN 2"/>
    <property type="match status" value="1"/>
</dbReference>
<protein>
    <recommendedName>
        <fullName evidence="4">Armadillo repeat-containing protein 2</fullName>
    </recommendedName>
</protein>
<dbReference type="InterPro" id="IPR038905">
    <property type="entry name" value="ARMC2"/>
</dbReference>
<evidence type="ECO:0000256" key="1">
    <source>
        <dbReference type="SAM" id="MobiDB-lite"/>
    </source>
</evidence>
<accession>A0AAD4Y977</accession>
<dbReference type="Proteomes" id="UP001214576">
    <property type="component" value="Unassembled WGS sequence"/>
</dbReference>
<reference evidence="2" key="1">
    <citation type="submission" date="2022-03" db="EMBL/GenBank/DDBJ databases">
        <title>Genomic analyses of argali, domestic sheep and their hybrids provide insights into chromosomal evolution, heterosis and genetic basis of agronomic traits.</title>
        <authorList>
            <person name="Li M."/>
        </authorList>
    </citation>
    <scope>NUCLEOTIDE SEQUENCE</scope>
    <source>
        <strain evidence="2">CAU-MHL-2022a</strain>
        <tissue evidence="2">Skin</tissue>
    </source>
</reference>
<sequence length="766" mass="86194">MDKYESSVNDVNSPLINVQFPVTAFGYSEGDWTNSGLNAEQRVWCLPEEHCTLKGKMLSPNDKKLEKLDPFYRPSLSKQKTSAEIISEARNALRTVRTQRPFTPREEQRKLFGPASSRTPENRPPSSFRMVLLKRAYRIEGSKADLQEKDTEIEVDEVFWNTRIVPILHDLEKEENIEMVCAACTQLHHALEEGNMLGNKFKRRSVLLKTLYKLVDVGSDLLSLKLAKIILALKVSGKNLLNVCKLIFKISRSEKNDSLIRNDSILESLLEVLRSEDLQANTEAFLYCMGTIKFISGNPEFLHEMIGKGAVEILVNLIKQVNENTKKSGTCLPNSGHLLVQMTATLRNLVDSPLARSKLLSISALPQLCTVMEQHIGDKDVCTNIARIFSKLTSYHDCCVALASYSRCYALFLNLINKYQKKQAAANYRSDKDLVVRIVFILGNLTAKNNQAREQFSKEKGSIPTLLSLFHTFYKLDLHSGKHCGEGDERPKAPRPAQAEDVLIKLTRVLANLAIHPGVGPAIAAHSHIVGLLLATLESKSIDDCEELVINTTATINNLSYYKVKNSIIQDRKLYIAELLLKLLVSNNMDGILEAVRVFGNLSQDHDICDFIVQKNVHKFMIALLDAKHQDICFSACGVLLNLTVDRDKRVILKEGGGIKKLVDCLRDFGPTDWQLACLVCKTLWNFSENITNASSCFGDEAANTLLALLSSFLDEELALNGSFDQDLKNYHKLHWETEFRPVAQQLLNRIKNHHTFLEPLPIPSF</sequence>
<evidence type="ECO:0008006" key="4">
    <source>
        <dbReference type="Google" id="ProtNLM"/>
    </source>
</evidence>
<evidence type="ECO:0000313" key="3">
    <source>
        <dbReference type="Proteomes" id="UP001214576"/>
    </source>
</evidence>
<dbReference type="SMART" id="SM00185">
    <property type="entry name" value="ARM"/>
    <property type="match status" value="5"/>
</dbReference>
<comment type="caution">
    <text evidence="2">The sequence shown here is derived from an EMBL/GenBank/DDBJ whole genome shotgun (WGS) entry which is preliminary data.</text>
</comment>
<dbReference type="InterPro" id="IPR011989">
    <property type="entry name" value="ARM-like"/>
</dbReference>
<dbReference type="Gene3D" id="1.25.10.10">
    <property type="entry name" value="Leucine-rich Repeat Variant"/>
    <property type="match status" value="2"/>
</dbReference>
<dbReference type="GO" id="GO:0007288">
    <property type="term" value="P:sperm axoneme assembly"/>
    <property type="evidence" value="ECO:0007669"/>
    <property type="project" value="TreeGrafter"/>
</dbReference>
<dbReference type="InterPro" id="IPR000225">
    <property type="entry name" value="Armadillo"/>
</dbReference>
<dbReference type="SUPFAM" id="SSF48371">
    <property type="entry name" value="ARM repeat"/>
    <property type="match status" value="2"/>
</dbReference>
<dbReference type="PANTHER" id="PTHR21356">
    <property type="entry name" value="ARMADILLO REPEAT CONTAINING 2"/>
    <property type="match status" value="1"/>
</dbReference>
<proteinExistence type="predicted"/>
<name>A0AAD4Y977_OVIAM</name>
<dbReference type="EMBL" id="JAKZEL010000011">
    <property type="protein sequence ID" value="KAI4539379.1"/>
    <property type="molecule type" value="Genomic_DNA"/>
</dbReference>
<evidence type="ECO:0000313" key="2">
    <source>
        <dbReference type="EMBL" id="KAI4539379.1"/>
    </source>
</evidence>
<feature type="region of interest" description="Disordered" evidence="1">
    <location>
        <begin position="99"/>
        <end position="125"/>
    </location>
</feature>
<dbReference type="InterPro" id="IPR016024">
    <property type="entry name" value="ARM-type_fold"/>
</dbReference>